<protein>
    <submittedName>
        <fullName evidence="1">Uncharacterized protein</fullName>
    </submittedName>
</protein>
<sequence length="115" mass="13172">MKRLAILDLSHYTKLFTFGINVYNIKSLQYVDLSCCSKLQRLPVLTSVGFCPKIKLEITYSGISKIIDWHYGFSLFPMLDPSRTSGHERITVKIERRFNIIIFQVVGCATPQNIA</sequence>
<dbReference type="Gene3D" id="3.80.10.10">
    <property type="entry name" value="Ribonuclease Inhibitor"/>
    <property type="match status" value="1"/>
</dbReference>
<dbReference type="InterPro" id="IPR032675">
    <property type="entry name" value="LRR_dom_sf"/>
</dbReference>
<evidence type="ECO:0000313" key="2">
    <source>
        <dbReference type="Proteomes" id="UP000030645"/>
    </source>
</evidence>
<accession>W9RR67</accession>
<gene>
    <name evidence="1" type="ORF">L484_002341</name>
</gene>
<dbReference type="AlphaFoldDB" id="W9RR67"/>
<dbReference type="Proteomes" id="UP000030645">
    <property type="component" value="Unassembled WGS sequence"/>
</dbReference>
<keyword evidence="2" id="KW-1185">Reference proteome</keyword>
<reference evidence="2" key="1">
    <citation type="submission" date="2013-01" db="EMBL/GenBank/DDBJ databases">
        <title>Draft Genome Sequence of a Mulberry Tree, Morus notabilis C.K. Schneid.</title>
        <authorList>
            <person name="He N."/>
            <person name="Zhao S."/>
        </authorList>
    </citation>
    <scope>NUCLEOTIDE SEQUENCE</scope>
</reference>
<evidence type="ECO:0000313" key="1">
    <source>
        <dbReference type="EMBL" id="EXC04256.1"/>
    </source>
</evidence>
<organism evidence="1 2">
    <name type="scientific">Morus notabilis</name>
    <dbReference type="NCBI Taxonomy" id="981085"/>
    <lineage>
        <taxon>Eukaryota</taxon>
        <taxon>Viridiplantae</taxon>
        <taxon>Streptophyta</taxon>
        <taxon>Embryophyta</taxon>
        <taxon>Tracheophyta</taxon>
        <taxon>Spermatophyta</taxon>
        <taxon>Magnoliopsida</taxon>
        <taxon>eudicotyledons</taxon>
        <taxon>Gunneridae</taxon>
        <taxon>Pentapetalae</taxon>
        <taxon>rosids</taxon>
        <taxon>fabids</taxon>
        <taxon>Rosales</taxon>
        <taxon>Moraceae</taxon>
        <taxon>Moreae</taxon>
        <taxon>Morus</taxon>
    </lineage>
</organism>
<name>W9RR67_9ROSA</name>
<dbReference type="EMBL" id="KE345460">
    <property type="protein sequence ID" value="EXC04256.1"/>
    <property type="molecule type" value="Genomic_DNA"/>
</dbReference>
<proteinExistence type="predicted"/>